<accession>A0A225D1M6</accession>
<dbReference type="EMBL" id="NIDE01000017">
    <property type="protein sequence ID" value="OWK35510.1"/>
    <property type="molecule type" value="Genomic_DNA"/>
</dbReference>
<sequence>MSTFEAVSQALGVLEGVAVTEPLLDFYRRATDRMLLVSGRLKLGDVYGGFYDRDFESPILKS</sequence>
<evidence type="ECO:0000313" key="2">
    <source>
        <dbReference type="Proteomes" id="UP000214646"/>
    </source>
</evidence>
<reference evidence="2" key="1">
    <citation type="submission" date="2017-06" db="EMBL/GenBank/DDBJ databases">
        <title>Genome analysis of Fimbriiglobus ruber SP5, the first member of the order Planctomycetales with confirmed chitinolytic capability.</title>
        <authorList>
            <person name="Ravin N.V."/>
            <person name="Rakitin A.L."/>
            <person name="Ivanova A.A."/>
            <person name="Beletsky A.V."/>
            <person name="Kulichevskaya I.S."/>
            <person name="Mardanov A.V."/>
            <person name="Dedysh S.N."/>
        </authorList>
    </citation>
    <scope>NUCLEOTIDE SEQUENCE [LARGE SCALE GENOMIC DNA]</scope>
    <source>
        <strain evidence="2">SP5</strain>
    </source>
</reference>
<evidence type="ECO:0000313" key="1">
    <source>
        <dbReference type="EMBL" id="OWK35510.1"/>
    </source>
</evidence>
<comment type="caution">
    <text evidence="1">The sequence shown here is derived from an EMBL/GenBank/DDBJ whole genome shotgun (WGS) entry which is preliminary data.</text>
</comment>
<proteinExistence type="predicted"/>
<gene>
    <name evidence="1" type="ORF">FRUB_08073</name>
</gene>
<keyword evidence="2" id="KW-1185">Reference proteome</keyword>
<dbReference type="AlphaFoldDB" id="A0A225D1M6"/>
<protein>
    <submittedName>
        <fullName evidence="1">Uncharacterized protein</fullName>
    </submittedName>
</protein>
<dbReference type="Proteomes" id="UP000214646">
    <property type="component" value="Unassembled WGS sequence"/>
</dbReference>
<organism evidence="1 2">
    <name type="scientific">Fimbriiglobus ruber</name>
    <dbReference type="NCBI Taxonomy" id="1908690"/>
    <lineage>
        <taxon>Bacteria</taxon>
        <taxon>Pseudomonadati</taxon>
        <taxon>Planctomycetota</taxon>
        <taxon>Planctomycetia</taxon>
        <taxon>Gemmatales</taxon>
        <taxon>Gemmataceae</taxon>
        <taxon>Fimbriiglobus</taxon>
    </lineage>
</organism>
<name>A0A225D1M6_9BACT</name>